<dbReference type="EMBL" id="CP053540">
    <property type="protein sequence ID" value="WOB45426.1"/>
    <property type="molecule type" value="Genomic_DNA"/>
</dbReference>
<name>A0AA96Y802_9CYAN</name>
<dbReference type="Gene3D" id="3.50.50.60">
    <property type="entry name" value="FAD/NAD(P)-binding domain"/>
    <property type="match status" value="2"/>
</dbReference>
<protein>
    <submittedName>
        <fullName evidence="2">MSMEG_0569 family flavin-dependent oxidoreductase</fullName>
    </submittedName>
</protein>
<proteinExistence type="predicted"/>
<evidence type="ECO:0000256" key="1">
    <source>
        <dbReference type="ARBA" id="ARBA00023002"/>
    </source>
</evidence>
<dbReference type="NCBIfam" id="TIGR04046">
    <property type="entry name" value="MSMEG_0569_nitr"/>
    <property type="match status" value="1"/>
</dbReference>
<keyword evidence="1" id="KW-0560">Oxidoreductase</keyword>
<dbReference type="InterPro" id="IPR050982">
    <property type="entry name" value="Auxin_biosynth/cation_transpt"/>
</dbReference>
<dbReference type="SUPFAM" id="SSF51905">
    <property type="entry name" value="FAD/NAD(P)-binding domain"/>
    <property type="match status" value="1"/>
</dbReference>
<dbReference type="GO" id="GO:0004497">
    <property type="term" value="F:monooxygenase activity"/>
    <property type="evidence" value="ECO:0007669"/>
    <property type="project" value="TreeGrafter"/>
</dbReference>
<dbReference type="KEGG" id="tog:HNI00_21540"/>
<organism evidence="2">
    <name type="scientific">Thermoleptolyngbya oregonensis NK1-22</name>
    <dbReference type="NCBI Taxonomy" id="2547457"/>
    <lineage>
        <taxon>Bacteria</taxon>
        <taxon>Bacillati</taxon>
        <taxon>Cyanobacteriota</taxon>
        <taxon>Cyanophyceae</taxon>
        <taxon>Oculatellales</taxon>
        <taxon>Oculatellaceae</taxon>
        <taxon>Thermoleptolyngbya</taxon>
    </lineage>
</organism>
<evidence type="ECO:0000313" key="2">
    <source>
        <dbReference type="EMBL" id="WOB45426.1"/>
    </source>
</evidence>
<dbReference type="PANTHER" id="PTHR43539:SF78">
    <property type="entry name" value="FLAVIN-CONTAINING MONOOXYGENASE"/>
    <property type="match status" value="1"/>
</dbReference>
<dbReference type="InterPro" id="IPR024000">
    <property type="entry name" value="CHP04046_FMN-dependent"/>
</dbReference>
<dbReference type="RefSeq" id="WP_316789371.1">
    <property type="nucleotide sequence ID" value="NZ_CP053540.1"/>
</dbReference>
<dbReference type="GO" id="GO:0050660">
    <property type="term" value="F:flavin adenine dinucleotide binding"/>
    <property type="evidence" value="ECO:0007669"/>
    <property type="project" value="TreeGrafter"/>
</dbReference>
<sequence length="434" mass="48992">MEQHYPVIVVGGGQAGLSMSYCLKQRSIAHLVFEKHKIGHSWREYRWDSFCLVTPNWQCQLPGFPYAGDDPNGFMVKDEIVQYIEAYAAAFDPPVLEGIEVRHLRKEGDRFFLSTTHGDYTADQVVVATGGYHRPNIPAIAQQLPASIQQLHSSQYRNPEQLPDGAVLVVGTGQSGCQIAEDLHLAGRQVHLCVGGAPRSPRRYRGKDVVDWLHEMGYYDLPVDQHPQKEAVRHKANHYVTGRDGGREIDLRQFALEGMRLHGRLKQVGDREAFPQENRLLYFWDDLKQNLDHADEVAESIKKTIDGYIEKNGIDAPVDPPFRPVWEPSDEPLTLDLEAANITSVIWCTGYLSDFRWIEIPIFDGKGYPGHERGIVLGARGLYFLGLPWLYTWGSGRFSGIARDAQYLAEHILSRYKMTQASPPSYMNVAAFGS</sequence>
<dbReference type="PANTHER" id="PTHR43539">
    <property type="entry name" value="FLAVIN-BINDING MONOOXYGENASE-LIKE PROTEIN (AFU_ORTHOLOGUE AFUA_4G09220)"/>
    <property type="match status" value="1"/>
</dbReference>
<accession>A0AA96Y802</accession>
<dbReference type="InterPro" id="IPR036188">
    <property type="entry name" value="FAD/NAD-bd_sf"/>
</dbReference>
<dbReference type="Pfam" id="PF13738">
    <property type="entry name" value="Pyr_redox_3"/>
    <property type="match status" value="1"/>
</dbReference>
<dbReference type="AlphaFoldDB" id="A0AA96Y802"/>
<gene>
    <name evidence="2" type="ORF">HNI00_21540</name>
</gene>
<dbReference type="PRINTS" id="PR00411">
    <property type="entry name" value="PNDRDTASEI"/>
</dbReference>
<reference evidence="2" key="1">
    <citation type="submission" date="2020-05" db="EMBL/GenBank/DDBJ databases">
        <authorList>
            <person name="Zhu T."/>
            <person name="Keshari N."/>
            <person name="Lu X."/>
        </authorList>
    </citation>
    <scope>NUCLEOTIDE SEQUENCE</scope>
    <source>
        <strain evidence="2">NK1-22</strain>
    </source>
</reference>